<gene>
    <name evidence="1" type="ORF">ACK2TP_04710</name>
</gene>
<accession>A0ABW9KJD5</accession>
<evidence type="ECO:0000313" key="1">
    <source>
        <dbReference type="EMBL" id="MFN2975055.1"/>
    </source>
</evidence>
<sequence length="225" mass="24385">MRTLSVPCRHLWWRVIAAILLCLASVIVASAQRSSFVSRFAGSGGSRPGAYGGVESEQRWDLAVLYSVQRSKTVTGTSNFFQMTGISGNLYWNVFHGLGLVGDASFMRAPNIAPHIDLAEYTYLGGLRYTTGTGSESRAPKRLQVFVEGLGGKVKGFNSIFPGPNGTTKNAESLALEGGAGIDWRVGRKIGFRVVQADYVQTYLPNGQLNLQRDVRVSSGFSAHF</sequence>
<name>A0ABW9KJD5_9BACT</name>
<reference evidence="1 2" key="1">
    <citation type="submission" date="2024-12" db="EMBL/GenBank/DDBJ databases">
        <authorList>
            <person name="Lee Y."/>
        </authorList>
    </citation>
    <scope>NUCLEOTIDE SEQUENCE [LARGE SCALE GENOMIC DNA]</scope>
    <source>
        <strain evidence="1 2">03SUJ4</strain>
    </source>
</reference>
<protein>
    <recommendedName>
        <fullName evidence="3">Outer membrane protein beta-barrel domain-containing protein</fullName>
    </recommendedName>
</protein>
<evidence type="ECO:0000313" key="2">
    <source>
        <dbReference type="Proteomes" id="UP001634747"/>
    </source>
</evidence>
<keyword evidence="2" id="KW-1185">Reference proteome</keyword>
<dbReference type="Proteomes" id="UP001634747">
    <property type="component" value="Unassembled WGS sequence"/>
</dbReference>
<evidence type="ECO:0008006" key="3">
    <source>
        <dbReference type="Google" id="ProtNLM"/>
    </source>
</evidence>
<comment type="caution">
    <text evidence="1">The sequence shown here is derived from an EMBL/GenBank/DDBJ whole genome shotgun (WGS) entry which is preliminary data.</text>
</comment>
<dbReference type="RefSeq" id="WP_263413406.1">
    <property type="nucleotide sequence ID" value="NZ_BAABBH010000001.1"/>
</dbReference>
<organism evidence="1 2">
    <name type="scientific">Terriglobus aquaticus</name>
    <dbReference type="NCBI Taxonomy" id="940139"/>
    <lineage>
        <taxon>Bacteria</taxon>
        <taxon>Pseudomonadati</taxon>
        <taxon>Acidobacteriota</taxon>
        <taxon>Terriglobia</taxon>
        <taxon>Terriglobales</taxon>
        <taxon>Acidobacteriaceae</taxon>
        <taxon>Terriglobus</taxon>
    </lineage>
</organism>
<proteinExistence type="predicted"/>
<dbReference type="EMBL" id="JBJYXY010000001">
    <property type="protein sequence ID" value="MFN2975055.1"/>
    <property type="molecule type" value="Genomic_DNA"/>
</dbReference>